<sequence>MVLFVLAVAQVMLLKADEGGALAARVNGTPISQYRLERYFAEYLQTQNRPLTSIRSPSLYQRLREQALEQLIDKELLWQEAQRRNIHISDATVQAQVEQLQQAMGGAQRFEQALADAGFDHVSFANYTRHELAAQQVYLQSLNTAVPAQNQSQGKPVEGEQGRAMANYNLTEREQAQAPQALLQRLRAGSRIERIDAR</sequence>
<dbReference type="InterPro" id="IPR050280">
    <property type="entry name" value="OMP_Chaperone_SurA"/>
</dbReference>
<dbReference type="AlphaFoldDB" id="A0A9Q2XMJ1"/>
<comment type="caution">
    <text evidence="1">The sequence shown here is derived from an EMBL/GenBank/DDBJ whole genome shotgun (WGS) entry which is preliminary data.</text>
</comment>
<reference evidence="1" key="2">
    <citation type="journal article" date="2023" name="Plant Pathol.">
        <title>Dismantling and reorganizing Pseudomonas marginalis sensu#lato.</title>
        <authorList>
            <person name="Sawada H."/>
            <person name="Fujikawa T."/>
            <person name="Satou M."/>
        </authorList>
    </citation>
    <scope>NUCLEOTIDE SEQUENCE</scope>
    <source>
        <strain evidence="1">MAFF 301350</strain>
    </source>
</reference>
<reference evidence="1" key="1">
    <citation type="journal article" date="2022" name="Int. J. Syst. Evol. Microbiol.">
        <title>Pseudomonas aegrilactucae sp. nov. and Pseudomonas morbosilactucae sp. nov., pathogens causing bacterial rot of lettuce in Japan.</title>
        <authorList>
            <person name="Sawada H."/>
            <person name="Fujikawa T."/>
            <person name="Satou M."/>
        </authorList>
    </citation>
    <scope>NUCLEOTIDE SEQUENCE</scope>
    <source>
        <strain evidence="1">MAFF 301350</strain>
    </source>
</reference>
<dbReference type="Pfam" id="PF13624">
    <property type="entry name" value="SurA_N_3"/>
    <property type="match status" value="1"/>
</dbReference>
<organism evidence="1 2">
    <name type="scientific">Pseudomonas aegrilactucae</name>
    <dbReference type="NCBI Taxonomy" id="2854028"/>
    <lineage>
        <taxon>Bacteria</taxon>
        <taxon>Pseudomonadati</taxon>
        <taxon>Pseudomonadota</taxon>
        <taxon>Gammaproteobacteria</taxon>
        <taxon>Pseudomonadales</taxon>
        <taxon>Pseudomonadaceae</taxon>
        <taxon>Pseudomonas</taxon>
    </lineage>
</organism>
<dbReference type="Proteomes" id="UP001106592">
    <property type="component" value="Unassembled WGS sequence"/>
</dbReference>
<dbReference type="EMBL" id="JAHTBI010000071">
    <property type="protein sequence ID" value="MBV6289090.1"/>
    <property type="molecule type" value="Genomic_DNA"/>
</dbReference>
<gene>
    <name evidence="1" type="ORF">KUO17_19020</name>
</gene>
<accession>A0A9Q2XMJ1</accession>
<proteinExistence type="predicted"/>
<protein>
    <submittedName>
        <fullName evidence="1">SurA N-terminal domain-containing protein</fullName>
    </submittedName>
</protein>
<dbReference type="PANTHER" id="PTHR47637">
    <property type="entry name" value="CHAPERONE SURA"/>
    <property type="match status" value="1"/>
</dbReference>
<dbReference type="PANTHER" id="PTHR47637:SF1">
    <property type="entry name" value="CHAPERONE SURA"/>
    <property type="match status" value="1"/>
</dbReference>
<name>A0A9Q2XMJ1_9PSED</name>
<evidence type="ECO:0000313" key="1">
    <source>
        <dbReference type="EMBL" id="MBV6289090.1"/>
    </source>
</evidence>
<evidence type="ECO:0000313" key="2">
    <source>
        <dbReference type="Proteomes" id="UP001106592"/>
    </source>
</evidence>
<keyword evidence="2" id="KW-1185">Reference proteome</keyword>